<keyword evidence="5" id="KW-1185">Reference proteome</keyword>
<evidence type="ECO:0000313" key="5">
    <source>
        <dbReference type="Proteomes" id="UP000321424"/>
    </source>
</evidence>
<sequence length="336" mass="37236">MSEGQRLASFVPLPMDIDPRFTVQSGSGTNVTLGFIETVYALELSADPFRAITPGFIAGFYSLGYSESDILIATSLTNTVLLFSDQQAATLAAPALAQAVAEKKGLSAPVAIGNRPDAFAFWKPGTQELYAFQASGQYVIYTTIRDRAKILLETTDLPAMVALTEKSFDTVGTRLREFRPTPRDKLTDVPLDRDGMLGRSLTRPREDDWSNPPGLYDRTGALHMSDDPLSDKKLFEEAGVDWIANSAGNVYRAEDSAGAQLIRDRHSELSKLYRRIDPPKNLPDARCREFRAKNSLVLRFHCVVSYDRYTAEVRSGQLIDVQQRISAQYAILTKAK</sequence>
<dbReference type="EMBL" id="BJXA01000032">
    <property type="protein sequence ID" value="GEM40108.1"/>
    <property type="molecule type" value="Genomic_DNA"/>
</dbReference>
<dbReference type="AlphaFoldDB" id="A0A511MJ14"/>
<accession>A0A511MJ14</accession>
<dbReference type="InterPro" id="IPR055797">
    <property type="entry name" value="DUF7373"/>
</dbReference>
<dbReference type="InterPro" id="IPR056463">
    <property type="entry name" value="DUF7373_C"/>
</dbReference>
<dbReference type="Pfam" id="PF24088">
    <property type="entry name" value="DUF7373"/>
    <property type="match status" value="1"/>
</dbReference>
<reference evidence="4 5" key="1">
    <citation type="submission" date="2019-07" db="EMBL/GenBank/DDBJ databases">
        <title>Whole genome shotgun sequence of Nocardia ninae NBRC 108245.</title>
        <authorList>
            <person name="Hosoyama A."/>
            <person name="Uohara A."/>
            <person name="Ohji S."/>
            <person name="Ichikawa N."/>
        </authorList>
    </citation>
    <scope>NUCLEOTIDE SEQUENCE [LARGE SCALE GENOMIC DNA]</scope>
    <source>
        <strain evidence="4 5">NBRC 108245</strain>
    </source>
</reference>
<comment type="caution">
    <text evidence="4">The sequence shown here is derived from an EMBL/GenBank/DDBJ whole genome shotgun (WGS) entry which is preliminary data.</text>
</comment>
<name>A0A511MJ14_9NOCA</name>
<feature type="region of interest" description="Disordered" evidence="1">
    <location>
        <begin position="182"/>
        <end position="213"/>
    </location>
</feature>
<evidence type="ECO:0000259" key="3">
    <source>
        <dbReference type="Pfam" id="PF24092"/>
    </source>
</evidence>
<feature type="compositionally biased region" description="Basic and acidic residues" evidence="1">
    <location>
        <begin position="182"/>
        <end position="196"/>
    </location>
</feature>
<organism evidence="4 5">
    <name type="scientific">Nocardia ninae NBRC 108245</name>
    <dbReference type="NCBI Taxonomy" id="1210091"/>
    <lineage>
        <taxon>Bacteria</taxon>
        <taxon>Bacillati</taxon>
        <taxon>Actinomycetota</taxon>
        <taxon>Actinomycetes</taxon>
        <taxon>Mycobacteriales</taxon>
        <taxon>Nocardiaceae</taxon>
        <taxon>Nocardia</taxon>
    </lineage>
</organism>
<evidence type="ECO:0000256" key="1">
    <source>
        <dbReference type="SAM" id="MobiDB-lite"/>
    </source>
</evidence>
<feature type="domain" description="DUF7373" evidence="3">
    <location>
        <begin position="196"/>
        <end position="334"/>
    </location>
</feature>
<dbReference type="Pfam" id="PF24092">
    <property type="entry name" value="DUF7373_C"/>
    <property type="match status" value="1"/>
</dbReference>
<gene>
    <name evidence="4" type="ORF">NN4_46270</name>
</gene>
<protein>
    <submittedName>
        <fullName evidence="4">Uncharacterized protein</fullName>
    </submittedName>
</protein>
<proteinExistence type="predicted"/>
<evidence type="ECO:0000313" key="4">
    <source>
        <dbReference type="EMBL" id="GEM40108.1"/>
    </source>
</evidence>
<dbReference type="Proteomes" id="UP000321424">
    <property type="component" value="Unassembled WGS sequence"/>
</dbReference>
<feature type="domain" description="DUF7373" evidence="2">
    <location>
        <begin position="3"/>
        <end position="191"/>
    </location>
</feature>
<evidence type="ECO:0000259" key="2">
    <source>
        <dbReference type="Pfam" id="PF24088"/>
    </source>
</evidence>